<name>A0ABD2CDS8_VESMC</name>
<sequence>MPSCGRSKERNGDVVELRLIPSWDRPAAELRASRDDEGEIEGGGGGGGGSVGDGSSVGDGGDGRWCCLPTFNDTFVGSTNPTNFLSYLSYYPVVFRAIRLS</sequence>
<keyword evidence="3" id="KW-1185">Reference proteome</keyword>
<proteinExistence type="predicted"/>
<dbReference type="AlphaFoldDB" id="A0ABD2CDS8"/>
<feature type="region of interest" description="Disordered" evidence="1">
    <location>
        <begin position="28"/>
        <end position="57"/>
    </location>
</feature>
<protein>
    <submittedName>
        <fullName evidence="2">Uncharacterized protein</fullName>
    </submittedName>
</protein>
<dbReference type="Proteomes" id="UP001607303">
    <property type="component" value="Unassembled WGS sequence"/>
</dbReference>
<evidence type="ECO:0000313" key="3">
    <source>
        <dbReference type="Proteomes" id="UP001607303"/>
    </source>
</evidence>
<dbReference type="EMBL" id="JAYRBN010000056">
    <property type="protein sequence ID" value="KAL2743074.1"/>
    <property type="molecule type" value="Genomic_DNA"/>
</dbReference>
<accession>A0ABD2CDS8</accession>
<evidence type="ECO:0000313" key="2">
    <source>
        <dbReference type="EMBL" id="KAL2743074.1"/>
    </source>
</evidence>
<evidence type="ECO:0000256" key="1">
    <source>
        <dbReference type="SAM" id="MobiDB-lite"/>
    </source>
</evidence>
<organism evidence="2 3">
    <name type="scientific">Vespula maculifrons</name>
    <name type="common">Eastern yellow jacket</name>
    <name type="synonym">Wasp</name>
    <dbReference type="NCBI Taxonomy" id="7453"/>
    <lineage>
        <taxon>Eukaryota</taxon>
        <taxon>Metazoa</taxon>
        <taxon>Ecdysozoa</taxon>
        <taxon>Arthropoda</taxon>
        <taxon>Hexapoda</taxon>
        <taxon>Insecta</taxon>
        <taxon>Pterygota</taxon>
        <taxon>Neoptera</taxon>
        <taxon>Endopterygota</taxon>
        <taxon>Hymenoptera</taxon>
        <taxon>Apocrita</taxon>
        <taxon>Aculeata</taxon>
        <taxon>Vespoidea</taxon>
        <taxon>Vespidae</taxon>
        <taxon>Vespinae</taxon>
        <taxon>Vespula</taxon>
    </lineage>
</organism>
<comment type="caution">
    <text evidence="2">The sequence shown here is derived from an EMBL/GenBank/DDBJ whole genome shotgun (WGS) entry which is preliminary data.</text>
</comment>
<feature type="compositionally biased region" description="Gly residues" evidence="1">
    <location>
        <begin position="41"/>
        <end position="57"/>
    </location>
</feature>
<reference evidence="2 3" key="1">
    <citation type="journal article" date="2024" name="Ann. Entomol. Soc. Am.">
        <title>Genomic analyses of the southern and eastern yellowjacket wasps (Hymenoptera: Vespidae) reveal evolutionary signatures of social life.</title>
        <authorList>
            <person name="Catto M.A."/>
            <person name="Caine P.B."/>
            <person name="Orr S.E."/>
            <person name="Hunt B.G."/>
            <person name="Goodisman M.A.D."/>
        </authorList>
    </citation>
    <scope>NUCLEOTIDE SEQUENCE [LARGE SCALE GENOMIC DNA]</scope>
    <source>
        <strain evidence="2">232</strain>
        <tissue evidence="2">Head and thorax</tissue>
    </source>
</reference>
<gene>
    <name evidence="2" type="ORF">V1477_008563</name>
</gene>